<accession>A0A2C9UI22</accession>
<dbReference type="EMBL" id="CM004401">
    <property type="protein sequence ID" value="OAY29891.1"/>
    <property type="molecule type" value="Genomic_DNA"/>
</dbReference>
<name>A0A2C9UI22_MANES</name>
<reference evidence="1" key="1">
    <citation type="submission" date="2016-02" db="EMBL/GenBank/DDBJ databases">
        <title>WGS assembly of Manihot esculenta.</title>
        <authorList>
            <person name="Bredeson J.V."/>
            <person name="Prochnik S.E."/>
            <person name="Lyons J.B."/>
            <person name="Schmutz J."/>
            <person name="Grimwood J."/>
            <person name="Vrebalov J."/>
            <person name="Bart R.S."/>
            <person name="Amuge T."/>
            <person name="Ferguson M.E."/>
            <person name="Green R."/>
            <person name="Putnam N."/>
            <person name="Stites J."/>
            <person name="Rounsley S."/>
            <person name="Rokhsar D.S."/>
        </authorList>
    </citation>
    <scope>NUCLEOTIDE SEQUENCE [LARGE SCALE GENOMIC DNA]</scope>
    <source>
        <tissue evidence="1">Leaf</tissue>
    </source>
</reference>
<sequence>MGWRGEGRFLGFPASTVKHYNVAEVCVFGGTPCNLYFCLPMENMRNISFQLACMILREANYWIPKTRSAPPIENG</sequence>
<gene>
    <name evidence="1" type="ORF">MANES_15G179600</name>
</gene>
<protein>
    <submittedName>
        <fullName evidence="1">Uncharacterized protein</fullName>
    </submittedName>
</protein>
<dbReference type="AlphaFoldDB" id="A0A2C9UI22"/>
<evidence type="ECO:0000313" key="1">
    <source>
        <dbReference type="EMBL" id="OAY29891.1"/>
    </source>
</evidence>
<organism evidence="1">
    <name type="scientific">Manihot esculenta</name>
    <name type="common">Cassava</name>
    <name type="synonym">Jatropha manihot</name>
    <dbReference type="NCBI Taxonomy" id="3983"/>
    <lineage>
        <taxon>Eukaryota</taxon>
        <taxon>Viridiplantae</taxon>
        <taxon>Streptophyta</taxon>
        <taxon>Embryophyta</taxon>
        <taxon>Tracheophyta</taxon>
        <taxon>Spermatophyta</taxon>
        <taxon>Magnoliopsida</taxon>
        <taxon>eudicotyledons</taxon>
        <taxon>Gunneridae</taxon>
        <taxon>Pentapetalae</taxon>
        <taxon>rosids</taxon>
        <taxon>fabids</taxon>
        <taxon>Malpighiales</taxon>
        <taxon>Euphorbiaceae</taxon>
        <taxon>Crotonoideae</taxon>
        <taxon>Manihoteae</taxon>
        <taxon>Manihot</taxon>
    </lineage>
</organism>
<proteinExistence type="predicted"/>